<keyword evidence="2" id="KW-1185">Reference proteome</keyword>
<name>A0A9J6DBU5_RHIMP</name>
<reference evidence="1" key="1">
    <citation type="journal article" date="2020" name="Cell">
        <title>Large-Scale Comparative Analyses of Tick Genomes Elucidate Their Genetic Diversity and Vector Capacities.</title>
        <authorList>
            <consortium name="Tick Genome and Microbiome Consortium (TIGMIC)"/>
            <person name="Jia N."/>
            <person name="Wang J."/>
            <person name="Shi W."/>
            <person name="Du L."/>
            <person name="Sun Y."/>
            <person name="Zhan W."/>
            <person name="Jiang J.F."/>
            <person name="Wang Q."/>
            <person name="Zhang B."/>
            <person name="Ji P."/>
            <person name="Bell-Sakyi L."/>
            <person name="Cui X.M."/>
            <person name="Yuan T.T."/>
            <person name="Jiang B.G."/>
            <person name="Yang W.F."/>
            <person name="Lam T.T."/>
            <person name="Chang Q.C."/>
            <person name="Ding S.J."/>
            <person name="Wang X.J."/>
            <person name="Zhu J.G."/>
            <person name="Ruan X.D."/>
            <person name="Zhao L."/>
            <person name="Wei J.T."/>
            <person name="Ye R.Z."/>
            <person name="Que T.C."/>
            <person name="Du C.H."/>
            <person name="Zhou Y.H."/>
            <person name="Cheng J.X."/>
            <person name="Dai P.F."/>
            <person name="Guo W.B."/>
            <person name="Han X.H."/>
            <person name="Huang E.J."/>
            <person name="Li L.F."/>
            <person name="Wei W."/>
            <person name="Gao Y.C."/>
            <person name="Liu J.Z."/>
            <person name="Shao H.Z."/>
            <person name="Wang X."/>
            <person name="Wang C.C."/>
            <person name="Yang T.C."/>
            <person name="Huo Q.B."/>
            <person name="Li W."/>
            <person name="Chen H.Y."/>
            <person name="Chen S.E."/>
            <person name="Zhou L.G."/>
            <person name="Ni X.B."/>
            <person name="Tian J.H."/>
            <person name="Sheng Y."/>
            <person name="Liu T."/>
            <person name="Pan Y.S."/>
            <person name="Xia L.Y."/>
            <person name="Li J."/>
            <person name="Zhao F."/>
            <person name="Cao W.C."/>
        </authorList>
    </citation>
    <scope>NUCLEOTIDE SEQUENCE</scope>
    <source>
        <strain evidence="1">Rmic-2018</strain>
    </source>
</reference>
<organism evidence="1 2">
    <name type="scientific">Rhipicephalus microplus</name>
    <name type="common">Cattle tick</name>
    <name type="synonym">Boophilus microplus</name>
    <dbReference type="NCBI Taxonomy" id="6941"/>
    <lineage>
        <taxon>Eukaryota</taxon>
        <taxon>Metazoa</taxon>
        <taxon>Ecdysozoa</taxon>
        <taxon>Arthropoda</taxon>
        <taxon>Chelicerata</taxon>
        <taxon>Arachnida</taxon>
        <taxon>Acari</taxon>
        <taxon>Parasitiformes</taxon>
        <taxon>Ixodida</taxon>
        <taxon>Ixodoidea</taxon>
        <taxon>Ixodidae</taxon>
        <taxon>Rhipicephalinae</taxon>
        <taxon>Rhipicephalus</taxon>
        <taxon>Boophilus</taxon>
    </lineage>
</organism>
<evidence type="ECO:0000313" key="1">
    <source>
        <dbReference type="EMBL" id="KAH8019433.1"/>
    </source>
</evidence>
<dbReference type="VEuPathDB" id="VectorBase:LOC119175699"/>
<accession>A0A9J6DBU5</accession>
<dbReference type="AlphaFoldDB" id="A0A9J6DBU5"/>
<sequence length="250" mass="28522">MTHYDLALLKSKLRLVSRAQLLSLDRFVIAGWRDLEKMGRKRAVKEIIRTLNVMTPERRLHGIAWLYCWLLPRTSVQPWFAVRFGEASVIVRFDEWLPRMATLMRREGFQVTMENDLNDGTIFACFLARDLADQLQEQHLEAFVAMWPGVPLVMMHTTEPRLMFSLLRALSDSVDRAPMLALNVPPGNLHAGFHYCLLELGIELSKGTLEVPGIALATGLPSPRINEVVMQQCIEDWNAAAEALRDRLQS</sequence>
<reference evidence="1" key="2">
    <citation type="submission" date="2021-09" db="EMBL/GenBank/DDBJ databases">
        <authorList>
            <person name="Jia N."/>
            <person name="Wang J."/>
            <person name="Shi W."/>
            <person name="Du L."/>
            <person name="Sun Y."/>
            <person name="Zhan W."/>
            <person name="Jiang J."/>
            <person name="Wang Q."/>
            <person name="Zhang B."/>
            <person name="Ji P."/>
            <person name="Sakyi L.B."/>
            <person name="Cui X."/>
            <person name="Yuan T."/>
            <person name="Jiang B."/>
            <person name="Yang W."/>
            <person name="Lam T.T.-Y."/>
            <person name="Chang Q."/>
            <person name="Ding S."/>
            <person name="Wang X."/>
            <person name="Zhu J."/>
            <person name="Ruan X."/>
            <person name="Zhao L."/>
            <person name="Wei J."/>
            <person name="Que T."/>
            <person name="Du C."/>
            <person name="Cheng J."/>
            <person name="Dai P."/>
            <person name="Han X."/>
            <person name="Huang E."/>
            <person name="Gao Y."/>
            <person name="Liu J."/>
            <person name="Shao H."/>
            <person name="Ye R."/>
            <person name="Li L."/>
            <person name="Wei W."/>
            <person name="Wang X."/>
            <person name="Wang C."/>
            <person name="Huo Q."/>
            <person name="Li W."/>
            <person name="Guo W."/>
            <person name="Chen H."/>
            <person name="Chen S."/>
            <person name="Zhou L."/>
            <person name="Zhou L."/>
            <person name="Ni X."/>
            <person name="Tian J."/>
            <person name="Zhou Y."/>
            <person name="Sheng Y."/>
            <person name="Liu T."/>
            <person name="Pan Y."/>
            <person name="Xia L."/>
            <person name="Li J."/>
            <person name="Zhao F."/>
            <person name="Cao W."/>
        </authorList>
    </citation>
    <scope>NUCLEOTIDE SEQUENCE</scope>
    <source>
        <strain evidence="1">Rmic-2018</strain>
        <tissue evidence="1">Larvae</tissue>
    </source>
</reference>
<protein>
    <submittedName>
        <fullName evidence="1">Uncharacterized protein</fullName>
    </submittedName>
</protein>
<gene>
    <name evidence="1" type="ORF">HPB51_019406</name>
</gene>
<proteinExistence type="predicted"/>
<dbReference type="EMBL" id="JABSTU010000010">
    <property type="protein sequence ID" value="KAH8019433.1"/>
    <property type="molecule type" value="Genomic_DNA"/>
</dbReference>
<comment type="caution">
    <text evidence="1">The sequence shown here is derived from an EMBL/GenBank/DDBJ whole genome shotgun (WGS) entry which is preliminary data.</text>
</comment>
<dbReference type="Proteomes" id="UP000821866">
    <property type="component" value="Chromosome 8"/>
</dbReference>
<evidence type="ECO:0000313" key="2">
    <source>
        <dbReference type="Proteomes" id="UP000821866"/>
    </source>
</evidence>